<sequence>MTSPLNSINNNRLIAFTTPETYAVRLSPLITRKGWTPLWCPTISVGPTADTNSSLVHYLTPPSPIINSFSALAFTSRNGISAFLHAMSCIDSPPLSPYDDDKFIICTLGKDSELVDNSFISKLCSNRDRITLLVPEVSMPDRLVGLLGYGDGRKVLCPVPLVVGLEEPEVVPNFLRELGRMGWVAVRVDAYETRWMGPEGGVGLLLGTHKVDAIVFTSTAEVQGLLKSLKVMGLEWRDVVKRNPGIVVAAHGPVTAAGAESRGVCPDVVSAKFGSFDGVVDALDQFWSK</sequence>
<reference evidence="2 3" key="1">
    <citation type="journal article" date="2018" name="Mol. Plant">
        <title>The genome of Artemisia annua provides insight into the evolution of Asteraceae family and artemisinin biosynthesis.</title>
        <authorList>
            <person name="Shen Q."/>
            <person name="Zhang L."/>
            <person name="Liao Z."/>
            <person name="Wang S."/>
            <person name="Yan T."/>
            <person name="Shi P."/>
            <person name="Liu M."/>
            <person name="Fu X."/>
            <person name="Pan Q."/>
            <person name="Wang Y."/>
            <person name="Lv Z."/>
            <person name="Lu X."/>
            <person name="Zhang F."/>
            <person name="Jiang W."/>
            <person name="Ma Y."/>
            <person name="Chen M."/>
            <person name="Hao X."/>
            <person name="Li L."/>
            <person name="Tang Y."/>
            <person name="Lv G."/>
            <person name="Zhou Y."/>
            <person name="Sun X."/>
            <person name="Brodelius P.E."/>
            <person name="Rose J.K.C."/>
            <person name="Tang K."/>
        </authorList>
    </citation>
    <scope>NUCLEOTIDE SEQUENCE [LARGE SCALE GENOMIC DNA]</scope>
    <source>
        <strain evidence="3">cv. Huhao1</strain>
        <tissue evidence="2">Leaf</tissue>
    </source>
</reference>
<dbReference type="PANTHER" id="PTHR38020:SF1">
    <property type="entry name" value="UROPORPHYRINOGEN-III SYNTHASE"/>
    <property type="match status" value="1"/>
</dbReference>
<gene>
    <name evidence="2" type="ORF">CTI12_AA256720</name>
</gene>
<dbReference type="Proteomes" id="UP000245207">
    <property type="component" value="Unassembled WGS sequence"/>
</dbReference>
<dbReference type="EMBL" id="PKPP01002709">
    <property type="protein sequence ID" value="PWA73627.1"/>
    <property type="molecule type" value="Genomic_DNA"/>
</dbReference>
<evidence type="ECO:0000259" key="1">
    <source>
        <dbReference type="Pfam" id="PF02602"/>
    </source>
</evidence>
<evidence type="ECO:0000313" key="3">
    <source>
        <dbReference type="Proteomes" id="UP000245207"/>
    </source>
</evidence>
<comment type="caution">
    <text evidence="2">The sequence shown here is derived from an EMBL/GenBank/DDBJ whole genome shotgun (WGS) entry which is preliminary data.</text>
</comment>
<dbReference type="CDD" id="cd06578">
    <property type="entry name" value="HemD"/>
    <property type="match status" value="1"/>
</dbReference>
<dbReference type="Gene3D" id="3.40.50.10090">
    <property type="match status" value="1"/>
</dbReference>
<dbReference type="Pfam" id="PF02602">
    <property type="entry name" value="HEM4"/>
    <property type="match status" value="1"/>
</dbReference>
<organism evidence="2 3">
    <name type="scientific">Artemisia annua</name>
    <name type="common">Sweet wormwood</name>
    <dbReference type="NCBI Taxonomy" id="35608"/>
    <lineage>
        <taxon>Eukaryota</taxon>
        <taxon>Viridiplantae</taxon>
        <taxon>Streptophyta</taxon>
        <taxon>Embryophyta</taxon>
        <taxon>Tracheophyta</taxon>
        <taxon>Spermatophyta</taxon>
        <taxon>Magnoliopsida</taxon>
        <taxon>eudicotyledons</taxon>
        <taxon>Gunneridae</taxon>
        <taxon>Pentapetalae</taxon>
        <taxon>asterids</taxon>
        <taxon>campanulids</taxon>
        <taxon>Asterales</taxon>
        <taxon>Asteraceae</taxon>
        <taxon>Asteroideae</taxon>
        <taxon>Anthemideae</taxon>
        <taxon>Artemisiinae</taxon>
        <taxon>Artemisia</taxon>
    </lineage>
</organism>
<dbReference type="GO" id="GO:0006782">
    <property type="term" value="P:protoporphyrinogen IX biosynthetic process"/>
    <property type="evidence" value="ECO:0007669"/>
    <property type="project" value="UniProtKB-UniPathway"/>
</dbReference>
<dbReference type="UniPathway" id="UPA00251">
    <property type="reaction ID" value="UER00320"/>
</dbReference>
<dbReference type="InterPro" id="IPR003754">
    <property type="entry name" value="4pyrrol_synth_uPrphyn_synth"/>
</dbReference>
<proteinExistence type="predicted"/>
<accession>A0A2U1NJD9</accession>
<dbReference type="SUPFAM" id="SSF69618">
    <property type="entry name" value="HemD-like"/>
    <property type="match status" value="1"/>
</dbReference>
<name>A0A2U1NJD9_ARTAN</name>
<dbReference type="PANTHER" id="PTHR38020">
    <property type="entry name" value="UROPORPHYRINOGEN-III SYNTHASE"/>
    <property type="match status" value="1"/>
</dbReference>
<protein>
    <submittedName>
        <fullName evidence="2">Tetrapyrrole biosynthesis, uroporphyrinogen III synthase</fullName>
    </submittedName>
</protein>
<dbReference type="STRING" id="35608.A0A2U1NJD9"/>
<dbReference type="InterPro" id="IPR036108">
    <property type="entry name" value="4pyrrol_syn_uPrphyn_synt_sf"/>
</dbReference>
<dbReference type="OrthoDB" id="259181at2759"/>
<dbReference type="AlphaFoldDB" id="A0A2U1NJD9"/>
<keyword evidence="3" id="KW-1185">Reference proteome</keyword>
<dbReference type="GO" id="GO:0004852">
    <property type="term" value="F:uroporphyrinogen-III synthase activity"/>
    <property type="evidence" value="ECO:0007669"/>
    <property type="project" value="InterPro"/>
</dbReference>
<evidence type="ECO:0000313" key="2">
    <source>
        <dbReference type="EMBL" id="PWA73627.1"/>
    </source>
</evidence>
<feature type="domain" description="Tetrapyrrole biosynthesis uroporphyrinogen III synthase" evidence="1">
    <location>
        <begin position="25"/>
        <end position="273"/>
    </location>
</feature>